<keyword evidence="3" id="KW-1185">Reference proteome</keyword>
<dbReference type="Proteomes" id="UP000784294">
    <property type="component" value="Unassembled WGS sequence"/>
</dbReference>
<dbReference type="GO" id="GO:0008432">
    <property type="term" value="F:JUN kinase binding"/>
    <property type="evidence" value="ECO:0007669"/>
    <property type="project" value="TreeGrafter"/>
</dbReference>
<proteinExistence type="predicted"/>
<dbReference type="PROSITE" id="PS51776">
    <property type="entry name" value="RH1"/>
    <property type="match status" value="1"/>
</dbReference>
<reference evidence="2" key="1">
    <citation type="submission" date="2018-11" db="EMBL/GenBank/DDBJ databases">
        <authorList>
            <consortium name="Pathogen Informatics"/>
        </authorList>
    </citation>
    <scope>NUCLEOTIDE SEQUENCE</scope>
</reference>
<dbReference type="PANTHER" id="PTHR13886:SF4">
    <property type="entry name" value="JNK-INTERACTING PROTEIN 3"/>
    <property type="match status" value="1"/>
</dbReference>
<dbReference type="GO" id="GO:0030159">
    <property type="term" value="F:signaling receptor complex adaptor activity"/>
    <property type="evidence" value="ECO:0007669"/>
    <property type="project" value="TreeGrafter"/>
</dbReference>
<dbReference type="InterPro" id="IPR034743">
    <property type="entry name" value="RH1"/>
</dbReference>
<organism evidence="2 3">
    <name type="scientific">Protopolystoma xenopodis</name>
    <dbReference type="NCBI Taxonomy" id="117903"/>
    <lineage>
        <taxon>Eukaryota</taxon>
        <taxon>Metazoa</taxon>
        <taxon>Spiralia</taxon>
        <taxon>Lophotrochozoa</taxon>
        <taxon>Platyhelminthes</taxon>
        <taxon>Monogenea</taxon>
        <taxon>Polyopisthocotylea</taxon>
        <taxon>Polystomatidea</taxon>
        <taxon>Polystomatidae</taxon>
        <taxon>Protopolystoma</taxon>
    </lineage>
</organism>
<name>A0A448X5X9_9PLAT</name>
<dbReference type="GO" id="GO:0005078">
    <property type="term" value="F:MAP-kinase scaffold activity"/>
    <property type="evidence" value="ECO:0007669"/>
    <property type="project" value="InterPro"/>
</dbReference>
<dbReference type="OrthoDB" id="10256043at2759"/>
<dbReference type="InterPro" id="IPR039911">
    <property type="entry name" value="JIP3/JIP4"/>
</dbReference>
<feature type="domain" description="RH1" evidence="1">
    <location>
        <begin position="16"/>
        <end position="104"/>
    </location>
</feature>
<dbReference type="GO" id="GO:0019894">
    <property type="term" value="F:kinesin binding"/>
    <property type="evidence" value="ECO:0007669"/>
    <property type="project" value="TreeGrafter"/>
</dbReference>
<sequence length="199" mass="22538">MASGDESSFIPQLGFSAVDGCVNDDLRIVSVNVQSIANDIYKEFERLIKKFGNEVLQNLVPLVVSALEHLDTLYTEHENLKLVLSLLREDHSQLSSQFEKEKRARKSAEKDELEDDRKQFDIVRNGLESTSRILETKVELLKEHGLSIPNFVKKKAGFYPGIQSLEDIDNLTIVKASRELSVQDELAHSYSRKGNYAVD</sequence>
<comment type="caution">
    <text evidence="2">The sequence shown here is derived from an EMBL/GenBank/DDBJ whole genome shotgun (WGS) entry which is preliminary data.</text>
</comment>
<dbReference type="EMBL" id="CAAALY010098755">
    <property type="protein sequence ID" value="VEL28921.1"/>
    <property type="molecule type" value="Genomic_DNA"/>
</dbReference>
<protein>
    <recommendedName>
        <fullName evidence="1">RH1 domain-containing protein</fullName>
    </recommendedName>
</protein>
<accession>A0A448X5X9</accession>
<evidence type="ECO:0000313" key="2">
    <source>
        <dbReference type="EMBL" id="VEL28921.1"/>
    </source>
</evidence>
<dbReference type="PANTHER" id="PTHR13886">
    <property type="entry name" value="JNK/SAPK-ASSOCIATED PROTEIN"/>
    <property type="match status" value="1"/>
</dbReference>
<evidence type="ECO:0000313" key="3">
    <source>
        <dbReference type="Proteomes" id="UP000784294"/>
    </source>
</evidence>
<gene>
    <name evidence="2" type="ORF">PXEA_LOCUS22361</name>
</gene>
<dbReference type="Pfam" id="PF09744">
    <property type="entry name" value="RH1"/>
    <property type="match status" value="1"/>
</dbReference>
<dbReference type="GO" id="GO:0016192">
    <property type="term" value="P:vesicle-mediated transport"/>
    <property type="evidence" value="ECO:0007669"/>
    <property type="project" value="TreeGrafter"/>
</dbReference>
<dbReference type="Gene3D" id="1.20.58.1770">
    <property type="match status" value="1"/>
</dbReference>
<evidence type="ECO:0000259" key="1">
    <source>
        <dbReference type="PROSITE" id="PS51776"/>
    </source>
</evidence>
<dbReference type="GO" id="GO:0005737">
    <property type="term" value="C:cytoplasm"/>
    <property type="evidence" value="ECO:0007669"/>
    <property type="project" value="TreeGrafter"/>
</dbReference>
<dbReference type="AlphaFoldDB" id="A0A448X5X9"/>